<keyword evidence="2" id="KW-1185">Reference proteome</keyword>
<reference evidence="1 2" key="1">
    <citation type="submission" date="2014-04" db="EMBL/GenBank/DDBJ databases">
        <authorList>
            <consortium name="DOE Joint Genome Institute"/>
            <person name="Kuo A."/>
            <person name="Gay G."/>
            <person name="Dore J."/>
            <person name="Kohler A."/>
            <person name="Nagy L.G."/>
            <person name="Floudas D."/>
            <person name="Copeland A."/>
            <person name="Barry K.W."/>
            <person name="Cichocki N."/>
            <person name="Veneault-Fourrey C."/>
            <person name="LaButti K."/>
            <person name="Lindquist E.A."/>
            <person name="Lipzen A."/>
            <person name="Lundell T."/>
            <person name="Morin E."/>
            <person name="Murat C."/>
            <person name="Sun H."/>
            <person name="Tunlid A."/>
            <person name="Henrissat B."/>
            <person name="Grigoriev I.V."/>
            <person name="Hibbett D.S."/>
            <person name="Martin F."/>
            <person name="Nordberg H.P."/>
            <person name="Cantor M.N."/>
            <person name="Hua S.X."/>
        </authorList>
    </citation>
    <scope>NUCLEOTIDE SEQUENCE [LARGE SCALE GENOMIC DNA]</scope>
    <source>
        <strain evidence="2">h7</strain>
    </source>
</reference>
<dbReference type="SUPFAM" id="SSF52047">
    <property type="entry name" value="RNI-like"/>
    <property type="match status" value="1"/>
</dbReference>
<dbReference type="PANTHER" id="PTHR38926">
    <property type="entry name" value="F-BOX DOMAIN CONTAINING PROTEIN, EXPRESSED"/>
    <property type="match status" value="1"/>
</dbReference>
<dbReference type="HOGENOM" id="CLU_020999_5_1_1"/>
<gene>
    <name evidence="1" type="ORF">M413DRAFT_443295</name>
</gene>
<dbReference type="Gene3D" id="1.20.1280.50">
    <property type="match status" value="1"/>
</dbReference>
<protein>
    <recommendedName>
        <fullName evidence="3">F-box domain-containing protein</fullName>
    </recommendedName>
</protein>
<dbReference type="EMBL" id="KN831774">
    <property type="protein sequence ID" value="KIM44275.1"/>
    <property type="molecule type" value="Genomic_DNA"/>
</dbReference>
<evidence type="ECO:0000313" key="1">
    <source>
        <dbReference type="EMBL" id="KIM44275.1"/>
    </source>
</evidence>
<organism evidence="1 2">
    <name type="scientific">Hebeloma cylindrosporum</name>
    <dbReference type="NCBI Taxonomy" id="76867"/>
    <lineage>
        <taxon>Eukaryota</taxon>
        <taxon>Fungi</taxon>
        <taxon>Dikarya</taxon>
        <taxon>Basidiomycota</taxon>
        <taxon>Agaricomycotina</taxon>
        <taxon>Agaricomycetes</taxon>
        <taxon>Agaricomycetidae</taxon>
        <taxon>Agaricales</taxon>
        <taxon>Agaricineae</taxon>
        <taxon>Hymenogastraceae</taxon>
        <taxon>Hebeloma</taxon>
    </lineage>
</organism>
<accession>A0A0C3C5Y6</accession>
<evidence type="ECO:0008006" key="3">
    <source>
        <dbReference type="Google" id="ProtNLM"/>
    </source>
</evidence>
<dbReference type="AlphaFoldDB" id="A0A0C3C5Y6"/>
<name>A0A0C3C5Y6_HEBCY</name>
<dbReference type="Gene3D" id="3.80.10.10">
    <property type="entry name" value="Ribonuclease Inhibitor"/>
    <property type="match status" value="1"/>
</dbReference>
<proteinExistence type="predicted"/>
<evidence type="ECO:0000313" key="2">
    <source>
        <dbReference type="Proteomes" id="UP000053424"/>
    </source>
</evidence>
<dbReference type="Proteomes" id="UP000053424">
    <property type="component" value="Unassembled WGS sequence"/>
</dbReference>
<dbReference type="PANTHER" id="PTHR38926:SF5">
    <property type="entry name" value="F-BOX AND LEUCINE-RICH REPEAT PROTEIN 6"/>
    <property type="match status" value="1"/>
</dbReference>
<reference evidence="2" key="2">
    <citation type="submission" date="2015-01" db="EMBL/GenBank/DDBJ databases">
        <title>Evolutionary Origins and Diversification of the Mycorrhizal Mutualists.</title>
        <authorList>
            <consortium name="DOE Joint Genome Institute"/>
            <consortium name="Mycorrhizal Genomics Consortium"/>
            <person name="Kohler A."/>
            <person name="Kuo A."/>
            <person name="Nagy L.G."/>
            <person name="Floudas D."/>
            <person name="Copeland A."/>
            <person name="Barry K.W."/>
            <person name="Cichocki N."/>
            <person name="Veneault-Fourrey C."/>
            <person name="LaButti K."/>
            <person name="Lindquist E.A."/>
            <person name="Lipzen A."/>
            <person name="Lundell T."/>
            <person name="Morin E."/>
            <person name="Murat C."/>
            <person name="Riley R."/>
            <person name="Ohm R."/>
            <person name="Sun H."/>
            <person name="Tunlid A."/>
            <person name="Henrissat B."/>
            <person name="Grigoriev I.V."/>
            <person name="Hibbett D.S."/>
            <person name="Martin F."/>
        </authorList>
    </citation>
    <scope>NUCLEOTIDE SEQUENCE [LARGE SCALE GENOMIC DNA]</scope>
    <source>
        <strain evidence="2">h7</strain>
    </source>
</reference>
<dbReference type="OrthoDB" id="3047947at2759"/>
<sequence length="457" mass="52056">MDAPDLESDVDICVGNTTDPPIASVPPDVLGYILNFVYQNSDINENKHPNSPIVFSHVCRFWRSIALDNSLWWTRIIVTPPWKLDEVGTFLARSKECPLDLRIFVDINPTTFKPLTRCAPLDNYENLRNLISPHIHRCRTFRLQGCFDKPTQFLIPYLSESFCGVYMPYLEQFIVDERLEIEPKLYQRKLFSSAPLLQDLRIGGSGLRNCILLLNAVTKLHITTAVEGVSSVQLNAVFNACTSLTELALYDNILSPELEESPLSPLFVFPSLLTLQLLAYITTVSEFLLLISSAPKLRRLVLVPLYEHDLILFEQMTPRNNFPSLTSLVLSPIDDVCWEAIALASMCFPAITHLILANGYRDEFKRYFLERTTPLFPCLLDLALNDVNHAFGGVVNDFVIFRRSEKVPLQTVFVDEASMRHLSQYSHLWGDTKLIGHDLIGPLREDLTHCVRNRFRG</sequence>
<dbReference type="InterPro" id="IPR036047">
    <property type="entry name" value="F-box-like_dom_sf"/>
</dbReference>
<dbReference type="SUPFAM" id="SSF81383">
    <property type="entry name" value="F-box domain"/>
    <property type="match status" value="1"/>
</dbReference>
<dbReference type="InterPro" id="IPR032675">
    <property type="entry name" value="LRR_dom_sf"/>
</dbReference>
<dbReference type="STRING" id="686832.A0A0C3C5Y6"/>